<organism evidence="1 2">
    <name type="scientific">Ambrosiozyma monospora</name>
    <name type="common">Yeast</name>
    <name type="synonym">Endomycopsis monosporus</name>
    <dbReference type="NCBI Taxonomy" id="43982"/>
    <lineage>
        <taxon>Eukaryota</taxon>
        <taxon>Fungi</taxon>
        <taxon>Dikarya</taxon>
        <taxon>Ascomycota</taxon>
        <taxon>Saccharomycotina</taxon>
        <taxon>Pichiomycetes</taxon>
        <taxon>Pichiales</taxon>
        <taxon>Pichiaceae</taxon>
        <taxon>Ambrosiozyma</taxon>
    </lineage>
</organism>
<evidence type="ECO:0000313" key="2">
    <source>
        <dbReference type="Proteomes" id="UP001165064"/>
    </source>
</evidence>
<reference evidence="1" key="1">
    <citation type="submission" date="2023-04" db="EMBL/GenBank/DDBJ databases">
        <title>Ambrosiozyma monospora NBRC 10751.</title>
        <authorList>
            <person name="Ichikawa N."/>
            <person name="Sato H."/>
            <person name="Tonouchi N."/>
        </authorList>
    </citation>
    <scope>NUCLEOTIDE SEQUENCE</scope>
    <source>
        <strain evidence="1">NBRC 10751</strain>
    </source>
</reference>
<gene>
    <name evidence="1" type="ORF">Amon02_000201600</name>
</gene>
<accession>A0ACB5SWA0</accession>
<keyword evidence="2" id="KW-1185">Reference proteome</keyword>
<dbReference type="EMBL" id="BSXS01001110">
    <property type="protein sequence ID" value="GME75077.1"/>
    <property type="molecule type" value="Genomic_DNA"/>
</dbReference>
<dbReference type="Proteomes" id="UP001165064">
    <property type="component" value="Unassembled WGS sequence"/>
</dbReference>
<proteinExistence type="predicted"/>
<comment type="caution">
    <text evidence="1">The sequence shown here is derived from an EMBL/GenBank/DDBJ whole genome shotgun (WGS) entry which is preliminary data.</text>
</comment>
<sequence length="118" mass="13582">MISSFMSNSPSTAETNALYQILKNMTSYNLRYGLLTSASRVSYLKVDDLSLQDDSKNTFLWYRNLALDDRDSPIGYVLVMLMLERYATFENKTTFEAIGEEMSATKSFWNKVFVKEQA</sequence>
<evidence type="ECO:0000313" key="1">
    <source>
        <dbReference type="EMBL" id="GME75077.1"/>
    </source>
</evidence>
<name>A0ACB5SWA0_AMBMO</name>
<protein>
    <submittedName>
        <fullName evidence="1">Unnamed protein product</fullName>
    </submittedName>
</protein>